<organism evidence="2 3">
    <name type="scientific">Halopseudomonas litoralis</name>
    <dbReference type="NCBI Taxonomy" id="797277"/>
    <lineage>
        <taxon>Bacteria</taxon>
        <taxon>Pseudomonadati</taxon>
        <taxon>Pseudomonadota</taxon>
        <taxon>Gammaproteobacteria</taxon>
        <taxon>Pseudomonadales</taxon>
        <taxon>Pseudomonadaceae</taxon>
        <taxon>Halopseudomonas</taxon>
    </lineage>
</organism>
<protein>
    <submittedName>
        <fullName evidence="2">Putative porin</fullName>
    </submittedName>
</protein>
<dbReference type="Pfam" id="PF16930">
    <property type="entry name" value="Porin_5"/>
    <property type="match status" value="1"/>
</dbReference>
<proteinExistence type="predicted"/>
<feature type="chain" id="PRO_5009257385" evidence="1">
    <location>
        <begin position="26"/>
        <end position="571"/>
    </location>
</feature>
<dbReference type="Proteomes" id="UP000243426">
    <property type="component" value="Chromosome I"/>
</dbReference>
<keyword evidence="3" id="KW-1185">Reference proteome</keyword>
<dbReference type="STRING" id="797277.SAMN05216198_1402"/>
<accession>A0A1H1Q8Q0</accession>
<feature type="signal peptide" evidence="1">
    <location>
        <begin position="1"/>
        <end position="25"/>
    </location>
</feature>
<dbReference type="OrthoDB" id="5372286at2"/>
<name>A0A1H1Q8Q0_9GAMM</name>
<dbReference type="RefSeq" id="WP_090272653.1">
    <property type="nucleotide sequence ID" value="NZ_LT629748.1"/>
</dbReference>
<sequence>MNFQPNRLAAVVAVTLALSAGHSQAQAPSENATINLIRLLVQQGVLPAEQADALVRQAEQEALQAREQTQQGGAVAGGAVAGGVAVEAGDVRVPYIPETVRDQIRDEVKSEVIAQAKSENWATPNTFPDWVSRIKFEGDVRVRNESRFFDGANSNEILDYQEYNASGPYNVNENVATQLPPLLNTLEDRKNRLRIRARFGLTAALSEHWSAGIRVATGSDDSPVSTTQTLGGGMSKKDIWLDQSWLRWQSAGGDNVTLGRASNPFVSTDMIYSNDLNFDGVSATIAPIEIADDFALFGTLGAFALEYSSDSWPSNSMDKGESEDKWLFGGQLGAQWKINNENQLRSTLAYYHFDNIEGQRSSTCYLYEGDPACDTDWSRPAFMQKGNSLFLLRDIALDPTDPAMTPLPQYVGLASEFNVLDLNMIWDTSVFDNLKMRLHGNYIVNLAYDERDMMKRTQGQIINNFDDNDEFESGDTAWMLHATLGNQLDRLKTGDWNVFAGYKYIEPDALPDAYNDSSFHLGGTNAKGYFLGGSYGLDENVYALGRWISTDEVYGSPLSINLLQVELNARF</sequence>
<keyword evidence="1" id="KW-0732">Signal</keyword>
<reference evidence="3" key="1">
    <citation type="submission" date="2016-10" db="EMBL/GenBank/DDBJ databases">
        <authorList>
            <person name="Varghese N."/>
            <person name="Submissions S."/>
        </authorList>
    </citation>
    <scope>NUCLEOTIDE SEQUENCE [LARGE SCALE GENOMIC DNA]</scope>
    <source>
        <strain evidence="3">2SM5</strain>
    </source>
</reference>
<evidence type="ECO:0000256" key="1">
    <source>
        <dbReference type="SAM" id="SignalP"/>
    </source>
</evidence>
<dbReference type="EMBL" id="LT629748">
    <property type="protein sequence ID" value="SDS19289.1"/>
    <property type="molecule type" value="Genomic_DNA"/>
</dbReference>
<gene>
    <name evidence="2" type="ORF">SAMN05216198_1402</name>
</gene>
<dbReference type="InterPro" id="IPR032638">
    <property type="entry name" value="Porin_5"/>
</dbReference>
<evidence type="ECO:0000313" key="2">
    <source>
        <dbReference type="EMBL" id="SDS19289.1"/>
    </source>
</evidence>
<dbReference type="AlphaFoldDB" id="A0A1H1Q8Q0"/>
<evidence type="ECO:0000313" key="3">
    <source>
        <dbReference type="Proteomes" id="UP000243426"/>
    </source>
</evidence>
<dbReference type="SUPFAM" id="SSF56935">
    <property type="entry name" value="Porins"/>
    <property type="match status" value="1"/>
</dbReference>